<evidence type="ECO:0000259" key="2">
    <source>
        <dbReference type="Pfam" id="PF08881"/>
    </source>
</evidence>
<protein>
    <recommendedName>
        <fullName evidence="2">Cyanovirin-N domain-containing protein</fullName>
    </recommendedName>
</protein>
<name>A0A9W4MTX1_PENNA</name>
<dbReference type="OrthoDB" id="268593at2759"/>
<organism evidence="3 4">
    <name type="scientific">Penicillium nalgiovense</name>
    <dbReference type="NCBI Taxonomy" id="60175"/>
    <lineage>
        <taxon>Eukaryota</taxon>
        <taxon>Fungi</taxon>
        <taxon>Dikarya</taxon>
        <taxon>Ascomycota</taxon>
        <taxon>Pezizomycotina</taxon>
        <taxon>Eurotiomycetes</taxon>
        <taxon>Eurotiomycetidae</taxon>
        <taxon>Eurotiales</taxon>
        <taxon>Aspergillaceae</taxon>
        <taxon>Penicillium</taxon>
    </lineage>
</organism>
<dbReference type="Proteomes" id="UP001153461">
    <property type="component" value="Unassembled WGS sequence"/>
</dbReference>
<dbReference type="InterPro" id="IPR036673">
    <property type="entry name" value="Cyanovirin-N_sf"/>
</dbReference>
<dbReference type="Gene3D" id="2.30.60.10">
    <property type="entry name" value="Cyanovirin-N"/>
    <property type="match status" value="1"/>
</dbReference>
<feature type="signal peptide" evidence="1">
    <location>
        <begin position="1"/>
        <end position="21"/>
    </location>
</feature>
<evidence type="ECO:0000256" key="1">
    <source>
        <dbReference type="SAM" id="SignalP"/>
    </source>
</evidence>
<dbReference type="Pfam" id="PF08881">
    <property type="entry name" value="CVNH"/>
    <property type="match status" value="1"/>
</dbReference>
<evidence type="ECO:0000313" key="4">
    <source>
        <dbReference type="Proteomes" id="UP001153461"/>
    </source>
</evidence>
<dbReference type="AlphaFoldDB" id="A0A9W4MTX1"/>
<dbReference type="InterPro" id="IPR011058">
    <property type="entry name" value="Cyanovirin-N"/>
</dbReference>
<evidence type="ECO:0000313" key="3">
    <source>
        <dbReference type="EMBL" id="CAG8138503.1"/>
    </source>
</evidence>
<reference evidence="3" key="1">
    <citation type="submission" date="2021-07" db="EMBL/GenBank/DDBJ databases">
        <authorList>
            <person name="Branca A.L. A."/>
        </authorList>
    </citation>
    <scope>NUCLEOTIDE SEQUENCE</scope>
</reference>
<comment type="caution">
    <text evidence="3">The sequence shown here is derived from an EMBL/GenBank/DDBJ whole genome shotgun (WGS) entry which is preliminary data.</text>
</comment>
<dbReference type="EMBL" id="CAJVNV010000269">
    <property type="protein sequence ID" value="CAG8138503.1"/>
    <property type="molecule type" value="Genomic_DNA"/>
</dbReference>
<proteinExistence type="predicted"/>
<sequence length="119" mass="13064">MNTIMMRLGFLSSLFLNVVIARAGLSPVRTVCEFDWSLCQASNNGEMTCFCDSDKQNQSTIDLNDCFVNLDGDLSPRQNGGFMDSCGEISFMPALPTLQATCKPNKQITSINMGMFLST</sequence>
<feature type="chain" id="PRO_5040729942" description="Cyanovirin-N domain-containing protein" evidence="1">
    <location>
        <begin position="22"/>
        <end position="119"/>
    </location>
</feature>
<accession>A0A9W4MTX1</accession>
<keyword evidence="1" id="KW-0732">Signal</keyword>
<gene>
    <name evidence="3" type="ORF">PNAL_LOCUS5753</name>
</gene>
<feature type="domain" description="Cyanovirin-N" evidence="2">
    <location>
        <begin position="40"/>
        <end position="104"/>
    </location>
</feature>
<dbReference type="SUPFAM" id="SSF51322">
    <property type="entry name" value="Cyanovirin-N"/>
    <property type="match status" value="1"/>
</dbReference>